<evidence type="ECO:0000313" key="2">
    <source>
        <dbReference type="EMBL" id="MEU7074153.1"/>
    </source>
</evidence>
<feature type="compositionally biased region" description="Low complexity" evidence="1">
    <location>
        <begin position="39"/>
        <end position="67"/>
    </location>
</feature>
<dbReference type="Proteomes" id="UP001551329">
    <property type="component" value="Unassembled WGS sequence"/>
</dbReference>
<accession>A0ABV3CI40</accession>
<keyword evidence="3" id="KW-1185">Reference proteome</keyword>
<dbReference type="EMBL" id="JBEZAE010000024">
    <property type="protein sequence ID" value="MEU7074153.1"/>
    <property type="molecule type" value="Genomic_DNA"/>
</dbReference>
<gene>
    <name evidence="2" type="ORF">AB0A88_29110</name>
</gene>
<proteinExistence type="predicted"/>
<comment type="caution">
    <text evidence="2">The sequence shown here is derived from an EMBL/GenBank/DDBJ whole genome shotgun (WGS) entry which is preliminary data.</text>
</comment>
<organism evidence="2 3">
    <name type="scientific">Streptomyces narbonensis</name>
    <dbReference type="NCBI Taxonomy" id="67333"/>
    <lineage>
        <taxon>Bacteria</taxon>
        <taxon>Bacillati</taxon>
        <taxon>Actinomycetota</taxon>
        <taxon>Actinomycetes</taxon>
        <taxon>Kitasatosporales</taxon>
        <taxon>Streptomycetaceae</taxon>
        <taxon>Streptomyces</taxon>
    </lineage>
</organism>
<name>A0ABV3CI40_9ACTN</name>
<protein>
    <submittedName>
        <fullName evidence="2">Uncharacterized protein</fullName>
    </submittedName>
</protein>
<evidence type="ECO:0000256" key="1">
    <source>
        <dbReference type="SAM" id="MobiDB-lite"/>
    </source>
</evidence>
<sequence>MQDVREPLLGAEALKDHEQREPHGVRPIRDPGPPPPPRTAKVPTTDTLTTDPRTTDALTTDPRTTDALSTGTPTRGAPAPWPLRARGALPESAYARLPHMGRQPGTQYPRAVPPELGPGRREYVVRLGPRPHQAQGHAPQLLLIGIEAPGQSGEQRVVVHGASLLVGSVTALTRGHAPM</sequence>
<reference evidence="2 3" key="1">
    <citation type="submission" date="2024-06" db="EMBL/GenBank/DDBJ databases">
        <title>The Natural Products Discovery Center: Release of the First 8490 Sequenced Strains for Exploring Actinobacteria Biosynthetic Diversity.</title>
        <authorList>
            <person name="Kalkreuter E."/>
            <person name="Kautsar S.A."/>
            <person name="Yang D."/>
            <person name="Bader C.D."/>
            <person name="Teijaro C.N."/>
            <person name="Fluegel L."/>
            <person name="Davis C.M."/>
            <person name="Simpson J.R."/>
            <person name="Lauterbach L."/>
            <person name="Steele A.D."/>
            <person name="Gui C."/>
            <person name="Meng S."/>
            <person name="Li G."/>
            <person name="Viehrig K."/>
            <person name="Ye F."/>
            <person name="Su P."/>
            <person name="Kiefer A.F."/>
            <person name="Nichols A."/>
            <person name="Cepeda A.J."/>
            <person name="Yan W."/>
            <person name="Fan B."/>
            <person name="Jiang Y."/>
            <person name="Adhikari A."/>
            <person name="Zheng C.-J."/>
            <person name="Schuster L."/>
            <person name="Cowan T.M."/>
            <person name="Smanski M.J."/>
            <person name="Chevrette M.G."/>
            <person name="De Carvalho L.P.S."/>
            <person name="Shen B."/>
        </authorList>
    </citation>
    <scope>NUCLEOTIDE SEQUENCE [LARGE SCALE GENOMIC DNA]</scope>
    <source>
        <strain evidence="2 3">NPDC045974</strain>
    </source>
</reference>
<evidence type="ECO:0000313" key="3">
    <source>
        <dbReference type="Proteomes" id="UP001551329"/>
    </source>
</evidence>
<feature type="compositionally biased region" description="Basic and acidic residues" evidence="1">
    <location>
        <begin position="13"/>
        <end position="29"/>
    </location>
</feature>
<feature type="region of interest" description="Disordered" evidence="1">
    <location>
        <begin position="1"/>
        <end position="84"/>
    </location>
</feature>
<dbReference type="RefSeq" id="WP_358476444.1">
    <property type="nucleotide sequence ID" value="NZ_JBEZAE010000024.1"/>
</dbReference>